<keyword evidence="2" id="KW-1133">Transmembrane helix</keyword>
<evidence type="ECO:0000256" key="2">
    <source>
        <dbReference type="SAM" id="Phobius"/>
    </source>
</evidence>
<feature type="domain" description="N-acetyltransferase" evidence="3">
    <location>
        <begin position="126"/>
        <end position="287"/>
    </location>
</feature>
<evidence type="ECO:0000313" key="4">
    <source>
        <dbReference type="EMBL" id="KAF2494156.1"/>
    </source>
</evidence>
<dbReference type="GO" id="GO:0016747">
    <property type="term" value="F:acyltransferase activity, transferring groups other than amino-acyl groups"/>
    <property type="evidence" value="ECO:0007669"/>
    <property type="project" value="InterPro"/>
</dbReference>
<proteinExistence type="predicted"/>
<dbReference type="CDD" id="cd04301">
    <property type="entry name" value="NAT_SF"/>
    <property type="match status" value="1"/>
</dbReference>
<dbReference type="InterPro" id="IPR000182">
    <property type="entry name" value="GNAT_dom"/>
</dbReference>
<dbReference type="PROSITE" id="PS51186">
    <property type="entry name" value="GNAT"/>
    <property type="match status" value="1"/>
</dbReference>
<feature type="region of interest" description="Disordered" evidence="1">
    <location>
        <begin position="1"/>
        <end position="65"/>
    </location>
</feature>
<feature type="transmembrane region" description="Helical" evidence="2">
    <location>
        <begin position="98"/>
        <end position="120"/>
    </location>
</feature>
<dbReference type="SUPFAM" id="SSF55729">
    <property type="entry name" value="Acyl-CoA N-acyltransferases (Nat)"/>
    <property type="match status" value="1"/>
</dbReference>
<dbReference type="OrthoDB" id="5343688at2759"/>
<dbReference type="EMBL" id="MU004191">
    <property type="protein sequence ID" value="KAF2494156.1"/>
    <property type="molecule type" value="Genomic_DNA"/>
</dbReference>
<dbReference type="InterPro" id="IPR016181">
    <property type="entry name" value="Acyl_CoA_acyltransferase"/>
</dbReference>
<dbReference type="Gene3D" id="3.40.630.30">
    <property type="match status" value="1"/>
</dbReference>
<feature type="compositionally biased region" description="Low complexity" evidence="1">
    <location>
        <begin position="43"/>
        <end position="65"/>
    </location>
</feature>
<dbReference type="AlphaFoldDB" id="A0A6A6QPU1"/>
<evidence type="ECO:0000259" key="3">
    <source>
        <dbReference type="PROSITE" id="PS51186"/>
    </source>
</evidence>
<name>A0A6A6QPU1_9PEZI</name>
<feature type="transmembrane region" description="Helical" evidence="2">
    <location>
        <begin position="126"/>
        <end position="144"/>
    </location>
</feature>
<protein>
    <recommendedName>
        <fullName evidence="3">N-acetyltransferase domain-containing protein</fullName>
    </recommendedName>
</protein>
<organism evidence="4 5">
    <name type="scientific">Lophium mytilinum</name>
    <dbReference type="NCBI Taxonomy" id="390894"/>
    <lineage>
        <taxon>Eukaryota</taxon>
        <taxon>Fungi</taxon>
        <taxon>Dikarya</taxon>
        <taxon>Ascomycota</taxon>
        <taxon>Pezizomycotina</taxon>
        <taxon>Dothideomycetes</taxon>
        <taxon>Pleosporomycetidae</taxon>
        <taxon>Mytilinidiales</taxon>
        <taxon>Mytilinidiaceae</taxon>
        <taxon>Lophium</taxon>
    </lineage>
</organism>
<dbReference type="Proteomes" id="UP000799750">
    <property type="component" value="Unassembled WGS sequence"/>
</dbReference>
<reference evidence="4" key="1">
    <citation type="journal article" date="2020" name="Stud. Mycol.">
        <title>101 Dothideomycetes genomes: a test case for predicting lifestyles and emergence of pathogens.</title>
        <authorList>
            <person name="Haridas S."/>
            <person name="Albert R."/>
            <person name="Binder M."/>
            <person name="Bloem J."/>
            <person name="Labutti K."/>
            <person name="Salamov A."/>
            <person name="Andreopoulos B."/>
            <person name="Baker S."/>
            <person name="Barry K."/>
            <person name="Bills G."/>
            <person name="Bluhm B."/>
            <person name="Cannon C."/>
            <person name="Castanera R."/>
            <person name="Culley D."/>
            <person name="Daum C."/>
            <person name="Ezra D."/>
            <person name="Gonzalez J."/>
            <person name="Henrissat B."/>
            <person name="Kuo A."/>
            <person name="Liang C."/>
            <person name="Lipzen A."/>
            <person name="Lutzoni F."/>
            <person name="Magnuson J."/>
            <person name="Mondo S."/>
            <person name="Nolan M."/>
            <person name="Ohm R."/>
            <person name="Pangilinan J."/>
            <person name="Park H.-J."/>
            <person name="Ramirez L."/>
            <person name="Alfaro M."/>
            <person name="Sun H."/>
            <person name="Tritt A."/>
            <person name="Yoshinaga Y."/>
            <person name="Zwiers L.-H."/>
            <person name="Turgeon B."/>
            <person name="Goodwin S."/>
            <person name="Spatafora J."/>
            <person name="Crous P."/>
            <person name="Grigoriev I."/>
        </authorList>
    </citation>
    <scope>NUCLEOTIDE SEQUENCE</scope>
    <source>
        <strain evidence="4">CBS 269.34</strain>
    </source>
</reference>
<gene>
    <name evidence="4" type="ORF">BU16DRAFT_591138</name>
</gene>
<evidence type="ECO:0000256" key="1">
    <source>
        <dbReference type="SAM" id="MobiDB-lite"/>
    </source>
</evidence>
<keyword evidence="5" id="KW-1185">Reference proteome</keyword>
<dbReference type="Pfam" id="PF00583">
    <property type="entry name" value="Acetyltransf_1"/>
    <property type="match status" value="1"/>
</dbReference>
<keyword evidence="2" id="KW-0472">Membrane</keyword>
<sequence>MPTPPSMRSSTAHLLPPPSPLSVPTSTPLAAPSASPAEHHLKATTNSTNTPATTQPAPEPALPELRTYPATTDADRIAGLKLVADSVAQQRQLTARVLIFHPLHLAALTAVLAVVSQYLYASSGDLVLVGTTWGGVVMACLAAVRWAGGAYIFHAETIDWAWLGGDEVVVVRWGEEVIGGLVLGWSEEGLAAKRARGKGGRRGLGLVRGWAVTQKYRGKGIGGSLLEEAVRVAGERGAKGIEFAEEHANALRILPAFYNGFLDKRDARAARALEKVANAKGSFGKRR</sequence>
<evidence type="ECO:0000313" key="5">
    <source>
        <dbReference type="Proteomes" id="UP000799750"/>
    </source>
</evidence>
<keyword evidence="2" id="KW-0812">Transmembrane</keyword>
<feature type="compositionally biased region" description="Low complexity" evidence="1">
    <location>
        <begin position="22"/>
        <end position="36"/>
    </location>
</feature>
<accession>A0A6A6QPU1</accession>